<accession>A0A1H5XQJ8</accession>
<gene>
    <name evidence="2" type="ORF">SAMN05421819_1913</name>
</gene>
<proteinExistence type="predicted"/>
<evidence type="ECO:0000313" key="2">
    <source>
        <dbReference type="EMBL" id="SEG13670.1"/>
    </source>
</evidence>
<evidence type="ECO:0000313" key="3">
    <source>
        <dbReference type="Proteomes" id="UP000236728"/>
    </source>
</evidence>
<dbReference type="OrthoDB" id="117392at2"/>
<dbReference type="RefSeq" id="WP_103932839.1">
    <property type="nucleotide sequence ID" value="NZ_FNVA01000003.1"/>
</dbReference>
<dbReference type="AlphaFoldDB" id="A0A1H5XQJ8"/>
<feature type="signal peptide" evidence="1">
    <location>
        <begin position="1"/>
        <end position="28"/>
    </location>
</feature>
<dbReference type="EMBL" id="FNVA01000003">
    <property type="protein sequence ID" value="SEG13670.1"/>
    <property type="molecule type" value="Genomic_DNA"/>
</dbReference>
<keyword evidence="3" id="KW-1185">Reference proteome</keyword>
<evidence type="ECO:0000256" key="1">
    <source>
        <dbReference type="SAM" id="SignalP"/>
    </source>
</evidence>
<organism evidence="2 3">
    <name type="scientific">Bryocella elongata</name>
    <dbReference type="NCBI Taxonomy" id="863522"/>
    <lineage>
        <taxon>Bacteria</taxon>
        <taxon>Pseudomonadati</taxon>
        <taxon>Acidobacteriota</taxon>
        <taxon>Terriglobia</taxon>
        <taxon>Terriglobales</taxon>
        <taxon>Acidobacteriaceae</taxon>
        <taxon>Bryocella</taxon>
    </lineage>
</organism>
<feature type="chain" id="PRO_5009289705" description="Outer membrane lipoprotein-sorting protein" evidence="1">
    <location>
        <begin position="29"/>
        <end position="285"/>
    </location>
</feature>
<reference evidence="2 3" key="1">
    <citation type="submission" date="2016-10" db="EMBL/GenBank/DDBJ databases">
        <authorList>
            <person name="de Groot N.N."/>
        </authorList>
    </citation>
    <scope>NUCLEOTIDE SEQUENCE [LARGE SCALE GENOMIC DNA]</scope>
    <source>
        <strain evidence="2 3">DSM 22489</strain>
    </source>
</reference>
<evidence type="ECO:0008006" key="4">
    <source>
        <dbReference type="Google" id="ProtNLM"/>
    </source>
</evidence>
<dbReference type="Proteomes" id="UP000236728">
    <property type="component" value="Unassembled WGS sequence"/>
</dbReference>
<name>A0A1H5XQJ8_9BACT</name>
<keyword evidence="1" id="KW-0732">Signal</keyword>
<sequence>MKLLTLPRRLAHAVFLLPLLAVPVRLHAQASTIPSAATGAEELNGGKGKKLLDQMIAALGGDAWLNKTTWTLEGQSASFYQGRPHEGVTHFITYERAKPYGERVVIITKIGVFFPTDHRDVAEVWTPDNGYEITYKGKKELLKLDVADFQRRRAHSLDTVVHDWLKQPGVLVTDEGQTTLDRHLVEKVSVLTTANDAVEILLDTGSHLPLARTFQYRDDRFHDWDTDIEVYDDYQPFQGIMTPMNITRSHNGEMVSQRFFTKVRYNEVLSDDVFNPDRPLEKKVK</sequence>
<protein>
    <recommendedName>
        <fullName evidence="4">Outer membrane lipoprotein-sorting protein</fullName>
    </recommendedName>
</protein>